<name>A0A146K7Y5_9EUKA</name>
<sequence>ARSFLALLILNILNSYFLAISMHILFQVTMIAAPREYASQISAIPITTRTVSQGISLCVSSMILQSVYESIKKEEHDFAAFANACRIVYAMVFVVLVSCIILIWSKTGQSTIEQHKRGFRKDKVKELKLHADIKLQ</sequence>
<keyword evidence="1" id="KW-0472">Membrane</keyword>
<dbReference type="EMBL" id="GDID01003683">
    <property type="protein sequence ID" value="JAP92923.1"/>
    <property type="molecule type" value="Transcribed_RNA"/>
</dbReference>
<keyword evidence="1" id="KW-0812">Transmembrane</keyword>
<feature type="transmembrane region" description="Helical" evidence="1">
    <location>
        <begin position="80"/>
        <end position="104"/>
    </location>
</feature>
<feature type="non-terminal residue" evidence="2">
    <location>
        <position position="1"/>
    </location>
</feature>
<gene>
    <name evidence="2" type="ORF">TPC1_14975</name>
</gene>
<accession>A0A146K7Y5</accession>
<evidence type="ECO:0000256" key="1">
    <source>
        <dbReference type="SAM" id="Phobius"/>
    </source>
</evidence>
<evidence type="ECO:0000313" key="2">
    <source>
        <dbReference type="EMBL" id="JAP92923.1"/>
    </source>
</evidence>
<proteinExistence type="predicted"/>
<organism evidence="2">
    <name type="scientific">Trepomonas sp. PC1</name>
    <dbReference type="NCBI Taxonomy" id="1076344"/>
    <lineage>
        <taxon>Eukaryota</taxon>
        <taxon>Metamonada</taxon>
        <taxon>Diplomonadida</taxon>
        <taxon>Hexamitidae</taxon>
        <taxon>Hexamitinae</taxon>
        <taxon>Trepomonas</taxon>
    </lineage>
</organism>
<keyword evidence="1" id="KW-1133">Transmembrane helix</keyword>
<dbReference type="AlphaFoldDB" id="A0A146K7Y5"/>
<reference evidence="2" key="1">
    <citation type="submission" date="2015-07" db="EMBL/GenBank/DDBJ databases">
        <title>Adaptation to a free-living lifestyle via gene acquisitions in the diplomonad Trepomonas sp. PC1.</title>
        <authorList>
            <person name="Xu F."/>
            <person name="Jerlstrom-Hultqvist J."/>
            <person name="Kolisko M."/>
            <person name="Simpson A.G.B."/>
            <person name="Roger A.J."/>
            <person name="Svard S.G."/>
            <person name="Andersson J.O."/>
        </authorList>
    </citation>
    <scope>NUCLEOTIDE SEQUENCE</scope>
    <source>
        <strain evidence="2">PC1</strain>
    </source>
</reference>
<protein>
    <submittedName>
        <fullName evidence="2">Major facilitator superfamily protein</fullName>
    </submittedName>
</protein>
<feature type="transmembrane region" description="Helical" evidence="1">
    <location>
        <begin position="6"/>
        <end position="26"/>
    </location>
</feature>